<dbReference type="Pfam" id="PF13289">
    <property type="entry name" value="SIR2_2"/>
    <property type="match status" value="1"/>
</dbReference>
<keyword evidence="2" id="KW-1185">Reference proteome</keyword>
<sequence>MTLEAEMAKGKLNFEKSEEYLGYRSGITSRVREVLRQKMTQPVLFVGSGLSRRYSDAPDWHGLLSAVSSNNPLLRDYNYYKQSGQTQEQIGTTLASSFYEYAWSDGKSEFPDHLFNSRYKEIFFKHTICEVIKSFIFDHDSLSSEYQEEIVLLRHIRPNTVITTNYDCILESIFDNYSSIIGEDVLTVQPFWVGKIYKIHGSVSAPESIIATIDDYNEFIDTKKYLSAKLLTYFIEHPILFVGYSIDDRNIKLILQDIDLILSKNNIGMDNIYFLKYESEISSKDLKREEVIFLSEDRSIRVNCIVAKDFRWVFQLFGEQTTLSGVDPNLLNNLMSRMCQLVRTDIPQRKIDYSFETISKAADDQDELASLLGITPLEEDNLSTLFRFSFNDIKRELGINQHILQRLFKTIFENTGMDIKSTDNKYHQYIDRQERHTQVFG</sequence>
<organism evidence="1 2">
    <name type="scientific">Deinococcus indicus</name>
    <dbReference type="NCBI Taxonomy" id="223556"/>
    <lineage>
        <taxon>Bacteria</taxon>
        <taxon>Thermotogati</taxon>
        <taxon>Deinococcota</taxon>
        <taxon>Deinococci</taxon>
        <taxon>Deinococcales</taxon>
        <taxon>Deinococcaceae</taxon>
        <taxon>Deinococcus</taxon>
    </lineage>
</organism>
<protein>
    <submittedName>
        <fullName evidence="1">Uncharacterized protein</fullName>
    </submittedName>
</protein>
<evidence type="ECO:0000313" key="1">
    <source>
        <dbReference type="EMBL" id="OWL93402.1"/>
    </source>
</evidence>
<comment type="caution">
    <text evidence="1">The sequence shown here is derived from an EMBL/GenBank/DDBJ whole genome shotgun (WGS) entry which is preliminary data.</text>
</comment>
<proteinExistence type="predicted"/>
<dbReference type="AlphaFoldDB" id="A0A2D0A742"/>
<name>A0A2D0A742_9DEIO</name>
<reference evidence="1 2" key="1">
    <citation type="submission" date="2017-05" db="EMBL/GenBank/DDBJ databases">
        <title>De novo genome assembly of Deniococcus indicus strain DR1.</title>
        <authorList>
            <person name="Chauhan D."/>
            <person name="Yennamalli R.M."/>
            <person name="Priyadarshini R."/>
        </authorList>
    </citation>
    <scope>NUCLEOTIDE SEQUENCE [LARGE SCALE GENOMIC DNA]</scope>
    <source>
        <strain evidence="1 2">DR1</strain>
    </source>
</reference>
<dbReference type="Proteomes" id="UP000197208">
    <property type="component" value="Unassembled WGS sequence"/>
</dbReference>
<accession>A0A2D0A742</accession>
<evidence type="ECO:0000313" key="2">
    <source>
        <dbReference type="Proteomes" id="UP000197208"/>
    </source>
</evidence>
<dbReference type="RefSeq" id="WP_088250422.1">
    <property type="nucleotide sequence ID" value="NZ_NHMK01000036.1"/>
</dbReference>
<gene>
    <name evidence="1" type="ORF">CBQ26_19980</name>
</gene>
<dbReference type="OrthoDB" id="5521101at2"/>
<dbReference type="EMBL" id="NHMK01000036">
    <property type="protein sequence ID" value="OWL93402.1"/>
    <property type="molecule type" value="Genomic_DNA"/>
</dbReference>